<dbReference type="PANTHER" id="PTHR47738:SF2">
    <property type="entry name" value="PTS SYSTEM FRUCTOSE-LIKE EIIA COMPONENT"/>
    <property type="match status" value="1"/>
</dbReference>
<dbReference type="InterPro" id="IPR051541">
    <property type="entry name" value="PTS_SugarTrans_NitroReg"/>
</dbReference>
<evidence type="ECO:0000259" key="6">
    <source>
        <dbReference type="PROSITE" id="PS51094"/>
    </source>
</evidence>
<keyword evidence="3" id="KW-0762">Sugar transport</keyword>
<dbReference type="EMBL" id="JARBFT010000005">
    <property type="protein sequence ID" value="MDE1514672.1"/>
    <property type="molecule type" value="Genomic_DNA"/>
</dbReference>
<dbReference type="Proteomes" id="UP001216189">
    <property type="component" value="Unassembled WGS sequence"/>
</dbReference>
<dbReference type="GO" id="GO:0016740">
    <property type="term" value="F:transferase activity"/>
    <property type="evidence" value="ECO:0007669"/>
    <property type="project" value="UniProtKB-KW"/>
</dbReference>
<evidence type="ECO:0000313" key="8">
    <source>
        <dbReference type="Proteomes" id="UP001216189"/>
    </source>
</evidence>
<keyword evidence="4 7" id="KW-0808">Transferase</keyword>
<dbReference type="InterPro" id="IPR002178">
    <property type="entry name" value="PTS_EIIA_type-2_dom"/>
</dbReference>
<keyword evidence="1" id="KW-0813">Transport</keyword>
<keyword evidence="2" id="KW-0597">Phosphoprotein</keyword>
<evidence type="ECO:0000256" key="5">
    <source>
        <dbReference type="ARBA" id="ARBA00022683"/>
    </source>
</evidence>
<dbReference type="NCBIfam" id="TIGR00848">
    <property type="entry name" value="fruA"/>
    <property type="match status" value="1"/>
</dbReference>
<dbReference type="PANTHER" id="PTHR47738">
    <property type="entry name" value="PTS SYSTEM FRUCTOSE-LIKE EIIA COMPONENT-RELATED"/>
    <property type="match status" value="1"/>
</dbReference>
<sequence length="155" mass="17680">MDISKVLNVNHIKLNMVAKTKKEALEELTDILVQDGIVINKDKFLRDIWLREELGPTGFENHIAIPHGQSSAVRHSTLAIGRTPHKIPWETIDGIDIRCIILYAIRSEEKNTTHIRLLTQVSYALANEDIIAKLLEENDPKNIIEMFDAQDDVDF</sequence>
<dbReference type="CDD" id="cd00211">
    <property type="entry name" value="PTS_IIA_fru"/>
    <property type="match status" value="1"/>
</dbReference>
<dbReference type="PROSITE" id="PS51094">
    <property type="entry name" value="PTS_EIIA_TYPE_2"/>
    <property type="match status" value="1"/>
</dbReference>
<evidence type="ECO:0000256" key="1">
    <source>
        <dbReference type="ARBA" id="ARBA00022448"/>
    </source>
</evidence>
<dbReference type="InterPro" id="IPR016152">
    <property type="entry name" value="PTrfase/Anion_transptr"/>
</dbReference>
<accession>A0ABT5UZ23</accession>
<name>A0ABT5UZ23_9VIBR</name>
<feature type="domain" description="PTS EIIA type-2" evidence="6">
    <location>
        <begin position="5"/>
        <end position="150"/>
    </location>
</feature>
<evidence type="ECO:0000256" key="2">
    <source>
        <dbReference type="ARBA" id="ARBA00022553"/>
    </source>
</evidence>
<keyword evidence="8" id="KW-1185">Reference proteome</keyword>
<keyword evidence="5" id="KW-0598">Phosphotransferase system</keyword>
<dbReference type="Pfam" id="PF00359">
    <property type="entry name" value="PTS_EIIA_2"/>
    <property type="match status" value="1"/>
</dbReference>
<dbReference type="Gene3D" id="3.40.930.10">
    <property type="entry name" value="Mannitol-specific EII, Chain A"/>
    <property type="match status" value="1"/>
</dbReference>
<protein>
    <submittedName>
        <fullName evidence="7">Fructose PTS transporter subunit IIA</fullName>
        <ecNumber evidence="7">2.7.1.202</ecNumber>
    </submittedName>
</protein>
<dbReference type="RefSeq" id="WP_274722336.1">
    <property type="nucleotide sequence ID" value="NZ_JARBFT010000005.1"/>
</dbReference>
<evidence type="ECO:0000256" key="4">
    <source>
        <dbReference type="ARBA" id="ARBA00022679"/>
    </source>
</evidence>
<reference evidence="7 8" key="1">
    <citation type="submission" date="2023-02" db="EMBL/GenBank/DDBJ databases">
        <title>Vibrio intestini sp. nov., a close relative of Vibrio cholerae isolated from the intestine of Healthy Culter dabryi.</title>
        <authorList>
            <person name="Wu N."/>
        </authorList>
    </citation>
    <scope>NUCLEOTIDE SEQUENCE [LARGE SCALE GENOMIC DNA]</scope>
    <source>
        <strain evidence="7 8">DSL-7</strain>
    </source>
</reference>
<proteinExistence type="predicted"/>
<gene>
    <name evidence="7" type="ORF">PUN32_06550</name>
</gene>
<evidence type="ECO:0000313" key="7">
    <source>
        <dbReference type="EMBL" id="MDE1514672.1"/>
    </source>
</evidence>
<dbReference type="SUPFAM" id="SSF55804">
    <property type="entry name" value="Phoshotransferase/anion transport protein"/>
    <property type="match status" value="1"/>
</dbReference>
<evidence type="ECO:0000256" key="3">
    <source>
        <dbReference type="ARBA" id="ARBA00022597"/>
    </source>
</evidence>
<comment type="caution">
    <text evidence="7">The sequence shown here is derived from an EMBL/GenBank/DDBJ whole genome shotgun (WGS) entry which is preliminary data.</text>
</comment>
<organism evidence="7 8">
    <name type="scientific">Vibrio chanodichtyis</name>
    <dbReference type="NCBI Taxonomy" id="3027932"/>
    <lineage>
        <taxon>Bacteria</taxon>
        <taxon>Pseudomonadati</taxon>
        <taxon>Pseudomonadota</taxon>
        <taxon>Gammaproteobacteria</taxon>
        <taxon>Vibrionales</taxon>
        <taxon>Vibrionaceae</taxon>
        <taxon>Vibrio</taxon>
    </lineage>
</organism>
<dbReference type="InterPro" id="IPR004715">
    <property type="entry name" value="PTS_IIA_fruc"/>
</dbReference>
<dbReference type="EC" id="2.7.1.202" evidence="7"/>